<dbReference type="InterPro" id="IPR050090">
    <property type="entry name" value="Tyrosine_recombinase_XerCD"/>
</dbReference>
<dbReference type="InterPro" id="IPR002104">
    <property type="entry name" value="Integrase_catalytic"/>
</dbReference>
<proteinExistence type="predicted"/>
<name>A0A543J5N8_9PSEU</name>
<dbReference type="InterPro" id="IPR013762">
    <property type="entry name" value="Integrase-like_cat_sf"/>
</dbReference>
<evidence type="ECO:0000256" key="2">
    <source>
        <dbReference type="ARBA" id="ARBA00023172"/>
    </source>
</evidence>
<gene>
    <name evidence="6" type="ORF">FHX81_0396</name>
</gene>
<evidence type="ECO:0000259" key="4">
    <source>
        <dbReference type="PROSITE" id="PS51898"/>
    </source>
</evidence>
<dbReference type="InterPro" id="IPR044068">
    <property type="entry name" value="CB"/>
</dbReference>
<keyword evidence="2" id="KW-0233">DNA recombination</keyword>
<comment type="caution">
    <text evidence="6">The sequence shown here is derived from an EMBL/GenBank/DDBJ whole genome shotgun (WGS) entry which is preliminary data.</text>
</comment>
<evidence type="ECO:0000256" key="3">
    <source>
        <dbReference type="PROSITE-ProRule" id="PRU01248"/>
    </source>
</evidence>
<feature type="domain" description="Tyr recombinase" evidence="4">
    <location>
        <begin position="156"/>
        <end position="341"/>
    </location>
</feature>
<dbReference type="InterPro" id="IPR010998">
    <property type="entry name" value="Integrase_recombinase_N"/>
</dbReference>
<evidence type="ECO:0000256" key="1">
    <source>
        <dbReference type="ARBA" id="ARBA00023125"/>
    </source>
</evidence>
<evidence type="ECO:0000313" key="7">
    <source>
        <dbReference type="Proteomes" id="UP000316628"/>
    </source>
</evidence>
<keyword evidence="1 3" id="KW-0238">DNA-binding</keyword>
<organism evidence="6 7">
    <name type="scientific">Saccharothrix saharensis</name>
    <dbReference type="NCBI Taxonomy" id="571190"/>
    <lineage>
        <taxon>Bacteria</taxon>
        <taxon>Bacillati</taxon>
        <taxon>Actinomycetota</taxon>
        <taxon>Actinomycetes</taxon>
        <taxon>Pseudonocardiales</taxon>
        <taxon>Pseudonocardiaceae</taxon>
        <taxon>Saccharothrix</taxon>
    </lineage>
</organism>
<dbReference type="PANTHER" id="PTHR30349">
    <property type="entry name" value="PHAGE INTEGRASE-RELATED"/>
    <property type="match status" value="1"/>
</dbReference>
<dbReference type="SUPFAM" id="SSF56349">
    <property type="entry name" value="DNA breaking-rejoining enzymes"/>
    <property type="match status" value="1"/>
</dbReference>
<dbReference type="AlphaFoldDB" id="A0A543J5N8"/>
<dbReference type="GO" id="GO:0003677">
    <property type="term" value="F:DNA binding"/>
    <property type="evidence" value="ECO:0007669"/>
    <property type="project" value="UniProtKB-UniRule"/>
</dbReference>
<dbReference type="CDD" id="cd00397">
    <property type="entry name" value="DNA_BRE_C"/>
    <property type="match status" value="1"/>
</dbReference>
<dbReference type="Gene3D" id="1.10.150.130">
    <property type="match status" value="1"/>
</dbReference>
<evidence type="ECO:0000313" key="6">
    <source>
        <dbReference type="EMBL" id="TQM78146.1"/>
    </source>
</evidence>
<dbReference type="GO" id="GO:0015074">
    <property type="term" value="P:DNA integration"/>
    <property type="evidence" value="ECO:0007669"/>
    <property type="project" value="InterPro"/>
</dbReference>
<dbReference type="PROSITE" id="PS51898">
    <property type="entry name" value="TYR_RECOMBINASE"/>
    <property type="match status" value="1"/>
</dbReference>
<dbReference type="EMBL" id="VFPP01000001">
    <property type="protein sequence ID" value="TQM78146.1"/>
    <property type="molecule type" value="Genomic_DNA"/>
</dbReference>
<evidence type="ECO:0000259" key="5">
    <source>
        <dbReference type="PROSITE" id="PS51900"/>
    </source>
</evidence>
<dbReference type="GO" id="GO:0006310">
    <property type="term" value="P:DNA recombination"/>
    <property type="evidence" value="ECO:0007669"/>
    <property type="project" value="UniProtKB-KW"/>
</dbReference>
<dbReference type="Proteomes" id="UP000316628">
    <property type="component" value="Unassembled WGS sequence"/>
</dbReference>
<accession>A0A543J5N8</accession>
<reference evidence="6 7" key="1">
    <citation type="submission" date="2019-06" db="EMBL/GenBank/DDBJ databases">
        <title>Sequencing the genomes of 1000 actinobacteria strains.</title>
        <authorList>
            <person name="Klenk H.-P."/>
        </authorList>
    </citation>
    <scope>NUCLEOTIDE SEQUENCE [LARGE SCALE GENOMIC DNA]</scope>
    <source>
        <strain evidence="6 7">DSM 45456</strain>
    </source>
</reference>
<dbReference type="InterPro" id="IPR011010">
    <property type="entry name" value="DNA_brk_join_enz"/>
</dbReference>
<protein>
    <submittedName>
        <fullName evidence="6">Site-specific recombinase XerD</fullName>
    </submittedName>
</protein>
<dbReference type="PROSITE" id="PS51900">
    <property type="entry name" value="CB"/>
    <property type="match status" value="1"/>
</dbReference>
<dbReference type="RefSeq" id="WP_246107574.1">
    <property type="nucleotide sequence ID" value="NZ_VFPP01000001.1"/>
</dbReference>
<sequence length="562" mass="61717">MTEVGSVGGVAAGGRADPGAVSVALQVLEQMGLTPADLVGAVVAPRVPTFAELVPQALRAVSSEASRRSYRSYLTKAVAVWGSRRLDEVRPEDVRDFLGHVRDTVVVRRSNTGGSNAMRNAYQALSYLYRHAVQRGFIGERQVVLRQVEMPRKQSSRRHAVSPQLISEIFRVARETGVDPELDVLLLRFHLETAARTGGALALRVRDLDVDQSLVQLWEKSGTRRWQPVSPTLMGHLLEHARRRGARDDGDKVFRRLDGAAMSRKRYGSLWDRLRGRLESVRVAQVSTHWLRHTTLTWVERNFGYAVARAFAGHVVSQSSLHGSTQTYVKAGIGEVAAAVQALTGERHPLAPSADSAGAVEGVSTAVGLPRVVDGSRERVGLREWLRAEDARTAGLGSLFEWVLALYEEAERAGKPRPDGDVLVEITGASVYAVRAAQRKVADALRRRAQDDLVERIRRLREEAEAAGMPRPNRAALAEATGVTVSAVRGALARLNMPARERGQDERQRALVERVRLLCREAERAGRPWPGRRALIDATGETAHAVRLAQADIRACRGVRAD</sequence>
<feature type="domain" description="Core-binding (CB)" evidence="5">
    <location>
        <begin position="48"/>
        <end position="133"/>
    </location>
</feature>
<dbReference type="Gene3D" id="1.10.443.10">
    <property type="entry name" value="Intergrase catalytic core"/>
    <property type="match status" value="1"/>
</dbReference>
<keyword evidence="7" id="KW-1185">Reference proteome</keyword>
<dbReference type="Pfam" id="PF00589">
    <property type="entry name" value="Phage_integrase"/>
    <property type="match status" value="1"/>
</dbReference>